<keyword evidence="6 11" id="KW-0547">Nucleotide-binding</keyword>
<dbReference type="GO" id="GO:0004674">
    <property type="term" value="F:protein serine/threonine kinase activity"/>
    <property type="evidence" value="ECO:0007669"/>
    <property type="project" value="UniProtKB-KW"/>
</dbReference>
<dbReference type="GO" id="GO:0007010">
    <property type="term" value="P:cytoskeleton organization"/>
    <property type="evidence" value="ECO:0007669"/>
    <property type="project" value="UniProtKB-ARBA"/>
</dbReference>
<evidence type="ECO:0000256" key="7">
    <source>
        <dbReference type="ARBA" id="ARBA00022777"/>
    </source>
</evidence>
<feature type="compositionally biased region" description="Basic and acidic residues" evidence="12">
    <location>
        <begin position="990"/>
        <end position="1003"/>
    </location>
</feature>
<dbReference type="SMART" id="SM00133">
    <property type="entry name" value="S_TK_X"/>
    <property type="match status" value="1"/>
</dbReference>
<keyword evidence="3" id="KW-0723">Serine/threonine-protein kinase</keyword>
<organism evidence="16 17">
    <name type="scientific">Kwoniella dendrophila CBS 6074</name>
    <dbReference type="NCBI Taxonomy" id="1295534"/>
    <lineage>
        <taxon>Eukaryota</taxon>
        <taxon>Fungi</taxon>
        <taxon>Dikarya</taxon>
        <taxon>Basidiomycota</taxon>
        <taxon>Agaricomycotina</taxon>
        <taxon>Tremellomycetes</taxon>
        <taxon>Tremellales</taxon>
        <taxon>Cryptococcaceae</taxon>
        <taxon>Kwoniella</taxon>
    </lineage>
</organism>
<dbReference type="GeneID" id="91097667"/>
<name>A0AAX4K4E0_9TREE</name>
<feature type="domain" description="AGC-kinase C-terminal" evidence="15">
    <location>
        <begin position="886"/>
        <end position="971"/>
    </location>
</feature>
<sequence>MTITTSRRPPPPLIHSGYNDLVNLVASTPSRLGTNLASQSRIYGSPPPPPAFQQKASYINARPRLGGDGLPRADSYVRLIEEQAQSKVRYRGNAGASSGGRGGRTRGYARGGGRVGAQTGGGREEWKVVELRKRKIDKKMIGHPKDFRHIFHASTYEEATELLLRWSIEGLGDKLGDPAWAYPIKELVKARAREQQARAVAAVVEATARSRELVDADIDDAKPPGTLRVVNGLPSSIYSTTNTLLRTSGKARPTIQTNATSNTRSTGQASVSPLLTGGSTPNVIANFQGYFETPSTSSSSANVKGNTQPLQIKKKSISALPIPVSAAAESQTTKSEEVIIANIIPEEVKETKQEALSDIPTPSSPPTPRSRRDNRPKAQEIFTQLPFRVIKPSLETLEKSMSIALFFEQYYHALLQTPAPKVQLNNDNDTSSQNSTPIPSDSVVGDEIVDLGNNNKPIHPGNYVLNRARRLANLESTFNLPENLGLTEEEKNLKREELLKEENRILRERRKKVDVKGFELGRVIGHGAFGVVRIAREKQSGRLVAMKQLRKADMLRKSQEGHVRAEKDLLAAAASQSLSTCVAGEENYKPSWIVQLYYAFQDNDHLYLVLEFMGGGDLLNLLVERDTFSESMTKFYISEMIMGLEETHSLGFIHRDIKPDNFLFTKQGHIRISDFGLATDLHWIHDTNYYEQQRLSILKKHGIDLEYPSIKTKRMKKKDIDLILGKEWESQGKHLLTWREDKRRNLAYSVCGTNSYMAPEVIRGQGYGFSCDWWSLGVIMYESLYGYPPFVSSSRHVTRQKILNWKTTLKFPPKPRLSPECLDLMTALLCEPEDRLGTTPNERSSILSANTKASNNSSTLNGRQINLGKGLGNDGAELIKKHKWFEGIDWDNLHKQTPPYHPDLYAEDDTRHFDDDIPDEPLAPANGAAGNVTKDPLLRDKKHGEHLLEIRKSLAFKGWTFKSPALVENRYGHLHDISHMKDISEETIRESHTDDLESKEEMKGGWNDVGTKSGFTGTVRNRALSF</sequence>
<dbReference type="EMBL" id="CP144107">
    <property type="protein sequence ID" value="WWC92044.1"/>
    <property type="molecule type" value="Genomic_DNA"/>
</dbReference>
<keyword evidence="5" id="KW-0808">Transferase</keyword>
<evidence type="ECO:0000256" key="6">
    <source>
        <dbReference type="ARBA" id="ARBA00022741"/>
    </source>
</evidence>
<dbReference type="PROSITE" id="PS50011">
    <property type="entry name" value="PROTEIN_KINASE_DOM"/>
    <property type="match status" value="1"/>
</dbReference>
<dbReference type="EC" id="2.7.11.1" evidence="2"/>
<dbReference type="AlphaFoldDB" id="A0AAX4K4E0"/>
<dbReference type="PROSITE" id="PS00108">
    <property type="entry name" value="PROTEIN_KINASE_ST"/>
    <property type="match status" value="1"/>
</dbReference>
<feature type="region of interest" description="Disordered" evidence="12">
    <location>
        <begin position="422"/>
        <end position="442"/>
    </location>
</feature>
<dbReference type="InterPro" id="IPR050236">
    <property type="entry name" value="Ser_Thr_kinase_AGC"/>
</dbReference>
<evidence type="ECO:0000259" key="14">
    <source>
        <dbReference type="PROSITE" id="PS50108"/>
    </source>
</evidence>
<keyword evidence="8 11" id="KW-0067">ATP-binding</keyword>
<dbReference type="Gene3D" id="3.30.200.20">
    <property type="entry name" value="Phosphorylase Kinase, domain 1"/>
    <property type="match status" value="1"/>
</dbReference>
<evidence type="ECO:0000256" key="2">
    <source>
        <dbReference type="ARBA" id="ARBA00012513"/>
    </source>
</evidence>
<comment type="catalytic activity">
    <reaction evidence="9">
        <text>L-threonyl-[protein] + ATP = O-phospho-L-threonyl-[protein] + ADP + H(+)</text>
        <dbReference type="Rhea" id="RHEA:46608"/>
        <dbReference type="Rhea" id="RHEA-COMP:11060"/>
        <dbReference type="Rhea" id="RHEA-COMP:11605"/>
        <dbReference type="ChEBI" id="CHEBI:15378"/>
        <dbReference type="ChEBI" id="CHEBI:30013"/>
        <dbReference type="ChEBI" id="CHEBI:30616"/>
        <dbReference type="ChEBI" id="CHEBI:61977"/>
        <dbReference type="ChEBI" id="CHEBI:456216"/>
        <dbReference type="EC" id="2.7.11.1"/>
    </reaction>
</comment>
<feature type="region of interest" description="Disordered" evidence="12">
    <location>
        <begin position="350"/>
        <end position="375"/>
    </location>
</feature>
<evidence type="ECO:0000256" key="10">
    <source>
        <dbReference type="ARBA" id="ARBA00048679"/>
    </source>
</evidence>
<dbReference type="Gene3D" id="1.10.510.10">
    <property type="entry name" value="Transferase(Phosphotransferase) domain 1"/>
    <property type="match status" value="1"/>
</dbReference>
<feature type="binding site" evidence="11">
    <location>
        <position position="547"/>
    </location>
    <ligand>
        <name>ATP</name>
        <dbReference type="ChEBI" id="CHEBI:30616"/>
    </ligand>
</feature>
<feature type="compositionally biased region" description="Polar residues" evidence="12">
    <location>
        <begin position="254"/>
        <end position="277"/>
    </location>
</feature>
<evidence type="ECO:0000259" key="15">
    <source>
        <dbReference type="PROSITE" id="PS51285"/>
    </source>
</evidence>
<feature type="domain" description="CRIB" evidence="14">
    <location>
        <begin position="141"/>
        <end position="154"/>
    </location>
</feature>
<feature type="region of interest" description="Disordered" evidence="12">
    <location>
        <begin position="250"/>
        <end position="277"/>
    </location>
</feature>
<dbReference type="PROSITE" id="PS50108">
    <property type="entry name" value="CRIB"/>
    <property type="match status" value="1"/>
</dbReference>
<keyword evidence="4" id="KW-0597">Phosphoprotein</keyword>
<dbReference type="GO" id="GO:0005524">
    <property type="term" value="F:ATP binding"/>
    <property type="evidence" value="ECO:0007669"/>
    <property type="project" value="UniProtKB-UniRule"/>
</dbReference>
<dbReference type="Pfam" id="PF00069">
    <property type="entry name" value="Pkinase"/>
    <property type="match status" value="2"/>
</dbReference>
<dbReference type="InterPro" id="IPR000095">
    <property type="entry name" value="CRIB_dom"/>
</dbReference>
<keyword evidence="7" id="KW-0418">Kinase</keyword>
<dbReference type="InterPro" id="IPR011009">
    <property type="entry name" value="Kinase-like_dom_sf"/>
</dbReference>
<comment type="catalytic activity">
    <reaction evidence="10">
        <text>L-seryl-[protein] + ATP = O-phospho-L-seryl-[protein] + ADP + H(+)</text>
        <dbReference type="Rhea" id="RHEA:17989"/>
        <dbReference type="Rhea" id="RHEA-COMP:9863"/>
        <dbReference type="Rhea" id="RHEA-COMP:11604"/>
        <dbReference type="ChEBI" id="CHEBI:15378"/>
        <dbReference type="ChEBI" id="CHEBI:29999"/>
        <dbReference type="ChEBI" id="CHEBI:30616"/>
        <dbReference type="ChEBI" id="CHEBI:83421"/>
        <dbReference type="ChEBI" id="CHEBI:456216"/>
        <dbReference type="EC" id="2.7.11.1"/>
    </reaction>
</comment>
<accession>A0AAX4K4E0</accession>
<feature type="compositionally biased region" description="Gly residues" evidence="12">
    <location>
        <begin position="109"/>
        <end position="120"/>
    </location>
</feature>
<dbReference type="SUPFAM" id="SSF56112">
    <property type="entry name" value="Protein kinase-like (PK-like)"/>
    <property type="match status" value="1"/>
</dbReference>
<dbReference type="InterPro" id="IPR000961">
    <property type="entry name" value="AGC-kinase_C"/>
</dbReference>
<proteinExistence type="inferred from homology"/>
<dbReference type="PANTHER" id="PTHR24356:SF400">
    <property type="entry name" value="SERINE_THREONINE-PROTEIN KINASE CBK1"/>
    <property type="match status" value="1"/>
</dbReference>
<evidence type="ECO:0000256" key="4">
    <source>
        <dbReference type="ARBA" id="ARBA00022553"/>
    </source>
</evidence>
<keyword evidence="17" id="KW-1185">Reference proteome</keyword>
<evidence type="ECO:0000256" key="1">
    <source>
        <dbReference type="ARBA" id="ARBA00005719"/>
    </source>
</evidence>
<feature type="region of interest" description="Disordered" evidence="12">
    <location>
        <begin position="89"/>
        <end position="120"/>
    </location>
</feature>
<feature type="domain" description="Protein kinase" evidence="13">
    <location>
        <begin position="518"/>
        <end position="847"/>
    </location>
</feature>
<evidence type="ECO:0000256" key="5">
    <source>
        <dbReference type="ARBA" id="ARBA00022679"/>
    </source>
</evidence>
<dbReference type="PANTHER" id="PTHR24356">
    <property type="entry name" value="SERINE/THREONINE-PROTEIN KINASE"/>
    <property type="match status" value="1"/>
</dbReference>
<dbReference type="CDD" id="cd05573">
    <property type="entry name" value="STKc_ROCK_NDR_like"/>
    <property type="match status" value="1"/>
</dbReference>
<dbReference type="GO" id="GO:0035556">
    <property type="term" value="P:intracellular signal transduction"/>
    <property type="evidence" value="ECO:0007669"/>
    <property type="project" value="TreeGrafter"/>
</dbReference>
<evidence type="ECO:0000256" key="11">
    <source>
        <dbReference type="PROSITE-ProRule" id="PRU10141"/>
    </source>
</evidence>
<evidence type="ECO:0000313" key="17">
    <source>
        <dbReference type="Proteomes" id="UP001355207"/>
    </source>
</evidence>
<comment type="similarity">
    <text evidence="1">Belongs to the protein kinase superfamily. AGC Ser/Thr protein kinase family. DMPK subfamily.</text>
</comment>
<reference evidence="16 17" key="1">
    <citation type="submission" date="2024-01" db="EMBL/GenBank/DDBJ databases">
        <title>Comparative genomics of Cryptococcus and Kwoniella reveals pathogenesis evolution and contrasting modes of karyotype evolution via chromosome fusion or intercentromeric recombination.</title>
        <authorList>
            <person name="Coelho M.A."/>
            <person name="David-Palma M."/>
            <person name="Shea T."/>
            <person name="Bowers K."/>
            <person name="McGinley-Smith S."/>
            <person name="Mohammad A.W."/>
            <person name="Gnirke A."/>
            <person name="Yurkov A.M."/>
            <person name="Nowrousian M."/>
            <person name="Sun S."/>
            <person name="Cuomo C.A."/>
            <person name="Heitman J."/>
        </authorList>
    </citation>
    <scope>NUCLEOTIDE SEQUENCE [LARGE SCALE GENOMIC DNA]</scope>
    <source>
        <strain evidence="16 17">CBS 6074</strain>
    </source>
</reference>
<dbReference type="PROSITE" id="PS51285">
    <property type="entry name" value="AGC_KINASE_CTER"/>
    <property type="match status" value="1"/>
</dbReference>
<gene>
    <name evidence="16" type="ORF">L201_006998</name>
</gene>
<evidence type="ECO:0000256" key="3">
    <source>
        <dbReference type="ARBA" id="ARBA00022527"/>
    </source>
</evidence>
<dbReference type="PROSITE" id="PS00107">
    <property type="entry name" value="PROTEIN_KINASE_ATP"/>
    <property type="match status" value="1"/>
</dbReference>
<dbReference type="Proteomes" id="UP001355207">
    <property type="component" value="Chromosome 10"/>
</dbReference>
<evidence type="ECO:0000313" key="16">
    <source>
        <dbReference type="EMBL" id="WWC92044.1"/>
    </source>
</evidence>
<dbReference type="FunFam" id="1.10.510.10:FF:000024">
    <property type="entry name" value="Probable serine/threonine-protein kinase cot-1"/>
    <property type="match status" value="1"/>
</dbReference>
<evidence type="ECO:0000259" key="13">
    <source>
        <dbReference type="PROSITE" id="PS50011"/>
    </source>
</evidence>
<protein>
    <recommendedName>
        <fullName evidence="2">non-specific serine/threonine protein kinase</fullName>
        <ecNumber evidence="2">2.7.11.1</ecNumber>
    </recommendedName>
</protein>
<feature type="compositionally biased region" description="Low complexity" evidence="12">
    <location>
        <begin position="425"/>
        <end position="436"/>
    </location>
</feature>
<evidence type="ECO:0000256" key="9">
    <source>
        <dbReference type="ARBA" id="ARBA00047899"/>
    </source>
</evidence>
<dbReference type="RefSeq" id="XP_066078806.1">
    <property type="nucleotide sequence ID" value="XM_066222709.1"/>
</dbReference>
<evidence type="ECO:0000256" key="12">
    <source>
        <dbReference type="SAM" id="MobiDB-lite"/>
    </source>
</evidence>
<feature type="region of interest" description="Disordered" evidence="12">
    <location>
        <begin position="990"/>
        <end position="1009"/>
    </location>
</feature>
<dbReference type="InterPro" id="IPR000719">
    <property type="entry name" value="Prot_kinase_dom"/>
</dbReference>
<evidence type="ECO:0000256" key="8">
    <source>
        <dbReference type="ARBA" id="ARBA00022840"/>
    </source>
</evidence>
<dbReference type="InterPro" id="IPR008271">
    <property type="entry name" value="Ser/Thr_kinase_AS"/>
</dbReference>
<dbReference type="InterPro" id="IPR017441">
    <property type="entry name" value="Protein_kinase_ATP_BS"/>
</dbReference>
<dbReference type="SMART" id="SM00220">
    <property type="entry name" value="S_TKc"/>
    <property type="match status" value="1"/>
</dbReference>